<dbReference type="HOGENOM" id="CLU_1206571_0_0_1"/>
<feature type="region of interest" description="Disordered" evidence="1">
    <location>
        <begin position="156"/>
        <end position="214"/>
    </location>
</feature>
<feature type="compositionally biased region" description="Pro residues" evidence="1">
    <location>
        <begin position="191"/>
        <end position="208"/>
    </location>
</feature>
<evidence type="ECO:0000313" key="3">
    <source>
        <dbReference type="Proteomes" id="UP000001514"/>
    </source>
</evidence>
<dbReference type="InParanoid" id="D8T7G5"/>
<dbReference type="PANTHER" id="PTHR33264:SF69">
    <property type="entry name" value="WRKY DOMAIN-CONTAINING PROTEIN"/>
    <property type="match status" value="1"/>
</dbReference>
<accession>D8T7G5</accession>
<feature type="compositionally biased region" description="Low complexity" evidence="1">
    <location>
        <begin position="28"/>
        <end position="50"/>
    </location>
</feature>
<gene>
    <name evidence="2" type="ORF">SELMODRAFT_448455</name>
</gene>
<sequence>MAAAAEHRRRTLFSDSASSSSLEKLIQESTESEGSSISLSARSSHGSSSADDLDTADLRRRGSVVSSSWSFEGERDCGERRRGKNATNRKSKKDILGEIDGDDAEHSNVGRCVAGCAADCTALCCCPLTLFHVVALLVVKVPSTIAAKISRSWKGKKKKAKNRCSPQRKLVLRGESESSTSRIPAAASMPSSPPHLSPSSSPLPPPPSIQGFGQHFWREFGSGHSSFASP</sequence>
<dbReference type="KEGG" id="smo:SELMODRAFT_448455"/>
<dbReference type="Proteomes" id="UP000001514">
    <property type="component" value="Unassembled WGS sequence"/>
</dbReference>
<protein>
    <submittedName>
        <fullName evidence="2">Uncharacterized protein</fullName>
    </submittedName>
</protein>
<proteinExistence type="predicted"/>
<feature type="region of interest" description="Disordered" evidence="1">
    <location>
        <begin position="1"/>
        <end position="65"/>
    </location>
</feature>
<reference evidence="2 3" key="1">
    <citation type="journal article" date="2011" name="Science">
        <title>The Selaginella genome identifies genetic changes associated with the evolution of vascular plants.</title>
        <authorList>
            <person name="Banks J.A."/>
            <person name="Nishiyama T."/>
            <person name="Hasebe M."/>
            <person name="Bowman J.L."/>
            <person name="Gribskov M."/>
            <person name="dePamphilis C."/>
            <person name="Albert V.A."/>
            <person name="Aono N."/>
            <person name="Aoyama T."/>
            <person name="Ambrose B.A."/>
            <person name="Ashton N.W."/>
            <person name="Axtell M.J."/>
            <person name="Barker E."/>
            <person name="Barker M.S."/>
            <person name="Bennetzen J.L."/>
            <person name="Bonawitz N.D."/>
            <person name="Chapple C."/>
            <person name="Cheng C."/>
            <person name="Correa L.G."/>
            <person name="Dacre M."/>
            <person name="DeBarry J."/>
            <person name="Dreyer I."/>
            <person name="Elias M."/>
            <person name="Engstrom E.M."/>
            <person name="Estelle M."/>
            <person name="Feng L."/>
            <person name="Finet C."/>
            <person name="Floyd S.K."/>
            <person name="Frommer W.B."/>
            <person name="Fujita T."/>
            <person name="Gramzow L."/>
            <person name="Gutensohn M."/>
            <person name="Harholt J."/>
            <person name="Hattori M."/>
            <person name="Heyl A."/>
            <person name="Hirai T."/>
            <person name="Hiwatashi Y."/>
            <person name="Ishikawa M."/>
            <person name="Iwata M."/>
            <person name="Karol K.G."/>
            <person name="Koehler B."/>
            <person name="Kolukisaoglu U."/>
            <person name="Kubo M."/>
            <person name="Kurata T."/>
            <person name="Lalonde S."/>
            <person name="Li K."/>
            <person name="Li Y."/>
            <person name="Litt A."/>
            <person name="Lyons E."/>
            <person name="Manning G."/>
            <person name="Maruyama T."/>
            <person name="Michael T.P."/>
            <person name="Mikami K."/>
            <person name="Miyazaki S."/>
            <person name="Morinaga S."/>
            <person name="Murata T."/>
            <person name="Mueller-Roeber B."/>
            <person name="Nelson D.R."/>
            <person name="Obara M."/>
            <person name="Oguri Y."/>
            <person name="Olmstead R.G."/>
            <person name="Onodera N."/>
            <person name="Petersen B.L."/>
            <person name="Pils B."/>
            <person name="Prigge M."/>
            <person name="Rensing S.A."/>
            <person name="Riano-Pachon D.M."/>
            <person name="Roberts A.W."/>
            <person name="Sato Y."/>
            <person name="Scheller H.V."/>
            <person name="Schulz B."/>
            <person name="Schulz C."/>
            <person name="Shakirov E.V."/>
            <person name="Shibagaki N."/>
            <person name="Shinohara N."/>
            <person name="Shippen D.E."/>
            <person name="Soerensen I."/>
            <person name="Sotooka R."/>
            <person name="Sugimoto N."/>
            <person name="Sugita M."/>
            <person name="Sumikawa N."/>
            <person name="Tanurdzic M."/>
            <person name="Theissen G."/>
            <person name="Ulvskov P."/>
            <person name="Wakazuki S."/>
            <person name="Weng J.K."/>
            <person name="Willats W.W."/>
            <person name="Wipf D."/>
            <person name="Wolf P.G."/>
            <person name="Yang L."/>
            <person name="Zimmer A.D."/>
            <person name="Zhu Q."/>
            <person name="Mitros T."/>
            <person name="Hellsten U."/>
            <person name="Loque D."/>
            <person name="Otillar R."/>
            <person name="Salamov A."/>
            <person name="Schmutz J."/>
            <person name="Shapiro H."/>
            <person name="Lindquist E."/>
            <person name="Lucas S."/>
            <person name="Rokhsar D."/>
            <person name="Grigoriev I.V."/>
        </authorList>
    </citation>
    <scope>NUCLEOTIDE SEQUENCE [LARGE SCALE GENOMIC DNA]</scope>
</reference>
<organism evidence="3">
    <name type="scientific">Selaginella moellendorffii</name>
    <name type="common">Spikemoss</name>
    <dbReference type="NCBI Taxonomy" id="88036"/>
    <lineage>
        <taxon>Eukaryota</taxon>
        <taxon>Viridiplantae</taxon>
        <taxon>Streptophyta</taxon>
        <taxon>Embryophyta</taxon>
        <taxon>Tracheophyta</taxon>
        <taxon>Lycopodiopsida</taxon>
        <taxon>Selaginellales</taxon>
        <taxon>Selaginellaceae</taxon>
        <taxon>Selaginella</taxon>
    </lineage>
</organism>
<dbReference type="AlphaFoldDB" id="D8T7G5"/>
<dbReference type="OrthoDB" id="689054at2759"/>
<evidence type="ECO:0000256" key="1">
    <source>
        <dbReference type="SAM" id="MobiDB-lite"/>
    </source>
</evidence>
<dbReference type="Gramene" id="EFJ07458">
    <property type="protein sequence ID" value="EFJ07458"/>
    <property type="gene ID" value="SELMODRAFT_448455"/>
</dbReference>
<dbReference type="EMBL" id="GL377685">
    <property type="protein sequence ID" value="EFJ07458.1"/>
    <property type="molecule type" value="Genomic_DNA"/>
</dbReference>
<name>D8T7G5_SELML</name>
<dbReference type="PANTHER" id="PTHR33264">
    <property type="entry name" value="EXPRESSED PROTEIN"/>
    <property type="match status" value="1"/>
</dbReference>
<evidence type="ECO:0000313" key="2">
    <source>
        <dbReference type="EMBL" id="EFJ07458.1"/>
    </source>
</evidence>
<keyword evidence="3" id="KW-1185">Reference proteome</keyword>